<evidence type="ECO:0000256" key="1">
    <source>
        <dbReference type="SAM" id="Phobius"/>
    </source>
</evidence>
<keyword evidence="1" id="KW-0472">Membrane</keyword>
<evidence type="ECO:0000313" key="3">
    <source>
        <dbReference type="Proteomes" id="UP000515518"/>
    </source>
</evidence>
<protein>
    <recommendedName>
        <fullName evidence="4">Transmembrane protein</fullName>
    </recommendedName>
</protein>
<accession>A0A7G6RHT6</accession>
<organism evidence="2 3">
    <name type="scientific">Rhizobium leguminosarum bv. viciae</name>
    <dbReference type="NCBI Taxonomy" id="387"/>
    <lineage>
        <taxon>Bacteria</taxon>
        <taxon>Pseudomonadati</taxon>
        <taxon>Pseudomonadota</taxon>
        <taxon>Alphaproteobacteria</taxon>
        <taxon>Hyphomicrobiales</taxon>
        <taxon>Rhizobiaceae</taxon>
        <taxon>Rhizobium/Agrobacterium group</taxon>
        <taxon>Rhizobium</taxon>
    </lineage>
</organism>
<feature type="transmembrane region" description="Helical" evidence="1">
    <location>
        <begin position="57"/>
        <end position="80"/>
    </location>
</feature>
<sequence length="87" mass="9142">MTTPDNSYILSQLSALQKTQMEIVTKLATIEANIAIHSDIRARVEALEKLDAKRGGVLAAIAAVAGTVSAIVVAVLGAWVKSSLHMV</sequence>
<keyword evidence="1" id="KW-1133">Transmembrane helix</keyword>
<gene>
    <name evidence="2" type="ORF">HB770_04050</name>
</gene>
<dbReference type="AlphaFoldDB" id="A0A7G6RHT6"/>
<evidence type="ECO:0008006" key="4">
    <source>
        <dbReference type="Google" id="ProtNLM"/>
    </source>
</evidence>
<dbReference type="EMBL" id="CP050549">
    <property type="protein sequence ID" value="QND41818.1"/>
    <property type="molecule type" value="Genomic_DNA"/>
</dbReference>
<keyword evidence="1" id="KW-0812">Transmembrane</keyword>
<name>A0A7G6RHT6_RHILV</name>
<proteinExistence type="predicted"/>
<evidence type="ECO:0000313" key="2">
    <source>
        <dbReference type="EMBL" id="QND41818.1"/>
    </source>
</evidence>
<dbReference type="Proteomes" id="UP000515518">
    <property type="component" value="Chromosome"/>
</dbReference>
<reference evidence="3" key="1">
    <citation type="journal article" date="2020" name="Mol. Plant Microbe">
        <title>Rhizobial microsymbionts of the narrowly endemic Oxytropis species growing in Kamchatka are characterized by significant genetic diversity and possess a set of genes that are associated with T3SS and T6SS secretion systems and can affect the development of symbiosis.</title>
        <authorList>
            <person name="Safronova V."/>
            <person name="Guro P."/>
            <person name="Sazanova A."/>
            <person name="Kuznetsova I."/>
            <person name="Belimov A."/>
            <person name="Yakubov V."/>
            <person name="Chirak E."/>
            <person name="Afonin A."/>
            <person name="Gogolev Y."/>
            <person name="Andronov E."/>
            <person name="Tikhonovich I."/>
        </authorList>
    </citation>
    <scope>NUCLEOTIDE SEQUENCE [LARGE SCALE GENOMIC DNA]</scope>
    <source>
        <strain evidence="3">RCAM0610</strain>
    </source>
</reference>